<evidence type="ECO:0000313" key="5">
    <source>
        <dbReference type="Proteomes" id="UP000004705"/>
    </source>
</evidence>
<evidence type="ECO:0000256" key="1">
    <source>
        <dbReference type="SAM" id="MobiDB-lite"/>
    </source>
</evidence>
<keyword evidence="2" id="KW-0812">Transmembrane</keyword>
<keyword evidence="4" id="KW-0813">Transport</keyword>
<dbReference type="OrthoDB" id="5194605at2"/>
<feature type="region of interest" description="Disordered" evidence="1">
    <location>
        <begin position="138"/>
        <end position="194"/>
    </location>
</feature>
<dbReference type="InterPro" id="IPR019692">
    <property type="entry name" value="CFP-6_PH"/>
</dbReference>
<evidence type="ECO:0000259" key="3">
    <source>
        <dbReference type="Pfam" id="PF10756"/>
    </source>
</evidence>
<proteinExistence type="predicted"/>
<evidence type="ECO:0000256" key="2">
    <source>
        <dbReference type="SAM" id="Phobius"/>
    </source>
</evidence>
<dbReference type="Proteomes" id="UP000004705">
    <property type="component" value="Chromosome"/>
</dbReference>
<dbReference type="Pfam" id="PF10756">
    <property type="entry name" value="bPH_6"/>
    <property type="match status" value="1"/>
</dbReference>
<reference evidence="4 5" key="1">
    <citation type="journal article" date="2012" name="Stand. Genomic Sci.">
        <title>Genome sequence of the soil bacterium Saccharomonospora azurea type strain (NA-128(T)).</title>
        <authorList>
            <person name="Klenk H.P."/>
            <person name="Held B."/>
            <person name="Lucas S."/>
            <person name="Lapidus A."/>
            <person name="Copeland A."/>
            <person name="Hammon N."/>
            <person name="Pitluck S."/>
            <person name="Goodwin L.A."/>
            <person name="Han C."/>
            <person name="Tapia R."/>
            <person name="Brambilla E.M."/>
            <person name="Potter G."/>
            <person name="Land M."/>
            <person name="Ivanova N."/>
            <person name="Rohde M."/>
            <person name="Goker M."/>
            <person name="Detter J.C."/>
            <person name="Kyrpides N.C."/>
            <person name="Woyke T."/>
        </authorList>
    </citation>
    <scope>NUCLEOTIDE SEQUENCE [LARGE SCALE GENOMIC DNA]</scope>
    <source>
        <strain evidence="4 5">NA-128</strain>
    </source>
</reference>
<name>H8G9T7_9PSEU</name>
<keyword evidence="5" id="KW-1185">Reference proteome</keyword>
<keyword evidence="4" id="KW-0762">Sugar transport</keyword>
<dbReference type="AlphaFoldDB" id="H8G9T7"/>
<evidence type="ECO:0000313" key="4">
    <source>
        <dbReference type="EMBL" id="EHY90590.1"/>
    </source>
</evidence>
<organism evidence="4 5">
    <name type="scientific">Saccharomonospora azurea NA-128</name>
    <dbReference type="NCBI Taxonomy" id="882081"/>
    <lineage>
        <taxon>Bacteria</taxon>
        <taxon>Bacillati</taxon>
        <taxon>Actinomycetota</taxon>
        <taxon>Actinomycetes</taxon>
        <taxon>Pseudonocardiales</taxon>
        <taxon>Pseudonocardiaceae</taxon>
        <taxon>Saccharomonospora</taxon>
    </lineage>
</organism>
<dbReference type="EMBL" id="CM001466">
    <property type="protein sequence ID" value="EHY90590.1"/>
    <property type="molecule type" value="Genomic_DNA"/>
</dbReference>
<keyword evidence="2" id="KW-1133">Transmembrane helix</keyword>
<feature type="compositionally biased region" description="Basic and acidic residues" evidence="1">
    <location>
        <begin position="173"/>
        <end position="194"/>
    </location>
</feature>
<accession>H8G9T7</accession>
<sequence length="194" mass="20707">MTAEQHGTTGDDTTGVQTPEKGHRAVFRIPGTALIGVLMLFMCMFPFAATLPYLLPLLIVPIAVAVWIMRTRTVATRDGLEVRTMLGTRQLPWDALKGFSLTPKASVVAVLSDDTKVALPSVRTRHLPVLSLVSEGRVPDPSGLLSEPADEPEKNEDGTGAAGSDAEGATDARAGENPESDRTDDTVSEDRDAR</sequence>
<feature type="domain" description="Low molecular weight protein antigen 6 PH" evidence="3">
    <location>
        <begin position="70"/>
        <end position="140"/>
    </location>
</feature>
<gene>
    <name evidence="4" type="ORF">SacazDRAFT_03728</name>
</gene>
<dbReference type="HOGENOM" id="CLU_092736_1_0_11"/>
<feature type="transmembrane region" description="Helical" evidence="2">
    <location>
        <begin position="53"/>
        <end position="69"/>
    </location>
</feature>
<feature type="transmembrane region" description="Helical" evidence="2">
    <location>
        <begin position="25"/>
        <end position="47"/>
    </location>
</feature>
<keyword evidence="2" id="KW-0472">Membrane</keyword>
<protein>
    <submittedName>
        <fullName evidence="4">ABC-type sugar transport system, permease component</fullName>
    </submittedName>
</protein>
<dbReference type="RefSeq" id="WP_005444080.1">
    <property type="nucleotide sequence ID" value="NZ_CM001466.1"/>
</dbReference>